<dbReference type="Pfam" id="PF08712">
    <property type="entry name" value="Nfu_N"/>
    <property type="match status" value="1"/>
</dbReference>
<dbReference type="SUPFAM" id="SSF117916">
    <property type="entry name" value="Fe-S cluster assembly (FSCA) domain-like"/>
    <property type="match status" value="1"/>
</dbReference>
<dbReference type="SUPFAM" id="SSF110836">
    <property type="entry name" value="Hypothetical protein SAV1430"/>
    <property type="match status" value="1"/>
</dbReference>
<dbReference type="GO" id="GO:0016226">
    <property type="term" value="P:iron-sulfur cluster assembly"/>
    <property type="evidence" value="ECO:0007669"/>
    <property type="project" value="InterPro"/>
</dbReference>
<accession>M4VB37</accession>
<dbReference type="SMART" id="SM00932">
    <property type="entry name" value="Nfu_N"/>
    <property type="match status" value="1"/>
</dbReference>
<dbReference type="Gene3D" id="3.30.300.130">
    <property type="entry name" value="Fe-S cluster assembly (FSCA)"/>
    <property type="match status" value="1"/>
</dbReference>
<dbReference type="GO" id="GO:0051536">
    <property type="term" value="F:iron-sulfur cluster binding"/>
    <property type="evidence" value="ECO:0007669"/>
    <property type="project" value="InterPro"/>
</dbReference>
<dbReference type="InterPro" id="IPR014824">
    <property type="entry name" value="Nfu/NifU_N"/>
</dbReference>
<evidence type="ECO:0000313" key="3">
    <source>
        <dbReference type="EMBL" id="AGH95236.1"/>
    </source>
</evidence>
<dbReference type="KEGG" id="bex:A11Q_1020"/>
<dbReference type="InterPro" id="IPR036498">
    <property type="entry name" value="Nfu/NifU_N_sf"/>
</dbReference>
<dbReference type="GO" id="GO:0005506">
    <property type="term" value="F:iron ion binding"/>
    <property type="evidence" value="ECO:0007669"/>
    <property type="project" value="InterPro"/>
</dbReference>
<dbReference type="InterPro" id="IPR034904">
    <property type="entry name" value="FSCA_dom_sf"/>
</dbReference>
<comment type="similarity">
    <text evidence="1">Belongs to the NifU family.</text>
</comment>
<evidence type="ECO:0000256" key="1">
    <source>
        <dbReference type="ARBA" id="ARBA00006420"/>
    </source>
</evidence>
<evidence type="ECO:0000313" key="4">
    <source>
        <dbReference type="Proteomes" id="UP000012040"/>
    </source>
</evidence>
<organism evidence="3 4">
    <name type="scientific">Pseudobdellovibrio exovorus JSS</name>
    <dbReference type="NCBI Taxonomy" id="1184267"/>
    <lineage>
        <taxon>Bacteria</taxon>
        <taxon>Pseudomonadati</taxon>
        <taxon>Bdellovibrionota</taxon>
        <taxon>Bdellovibrionia</taxon>
        <taxon>Bdellovibrionales</taxon>
        <taxon>Pseudobdellovibrionaceae</taxon>
        <taxon>Pseudobdellovibrio</taxon>
    </lineage>
</organism>
<dbReference type="PANTHER" id="PTHR11178:SF1">
    <property type="entry name" value="NFU1 IRON-SULFUR CLUSTER SCAFFOLD HOMOLOG, MITOCHONDRIAL"/>
    <property type="match status" value="1"/>
</dbReference>
<dbReference type="AlphaFoldDB" id="M4VB37"/>
<dbReference type="STRING" id="1184267.A11Q_1020"/>
<dbReference type="HOGENOM" id="CLU_060555_0_2_7"/>
<dbReference type="Proteomes" id="UP000012040">
    <property type="component" value="Chromosome"/>
</dbReference>
<dbReference type="RefSeq" id="WP_015469726.1">
    <property type="nucleotide sequence ID" value="NC_020813.1"/>
</dbReference>
<proteinExistence type="inferred from homology"/>
<reference evidence="3 4" key="1">
    <citation type="journal article" date="2013" name="ISME J.">
        <title>By their genes ye shall know them: genomic signatures of predatory bacteria.</title>
        <authorList>
            <person name="Pasternak Z."/>
            <person name="Pietrokovski S."/>
            <person name="Rotem O."/>
            <person name="Gophna U."/>
            <person name="Lurie-Weinberger M.N."/>
            <person name="Jurkevitch E."/>
        </authorList>
    </citation>
    <scope>NUCLEOTIDE SEQUENCE [LARGE SCALE GENOMIC DNA]</scope>
    <source>
        <strain evidence="3 4">JSS</strain>
    </source>
</reference>
<dbReference type="InterPro" id="IPR035433">
    <property type="entry name" value="NFU1-like"/>
</dbReference>
<feature type="domain" description="Scaffold protein Nfu/NifU N-terminal" evidence="2">
    <location>
        <begin position="3"/>
        <end position="88"/>
    </location>
</feature>
<dbReference type="PATRIC" id="fig|1184267.3.peg.1034"/>
<dbReference type="eggNOG" id="COG0694">
    <property type="taxonomic scope" value="Bacteria"/>
</dbReference>
<dbReference type="Gene3D" id="3.30.1370.70">
    <property type="entry name" value="Scaffold protein Nfu/NifU, N-terminal domain"/>
    <property type="match status" value="1"/>
</dbReference>
<name>M4VB37_9BACT</name>
<dbReference type="PANTHER" id="PTHR11178">
    <property type="entry name" value="IRON-SULFUR CLUSTER SCAFFOLD PROTEIN NFU-RELATED"/>
    <property type="match status" value="1"/>
</dbReference>
<dbReference type="Pfam" id="PF01106">
    <property type="entry name" value="NifU"/>
    <property type="match status" value="1"/>
</dbReference>
<dbReference type="OrthoDB" id="5293159at2"/>
<dbReference type="EMBL" id="CP003537">
    <property type="protein sequence ID" value="AGH95236.1"/>
    <property type="molecule type" value="Genomic_DNA"/>
</dbReference>
<gene>
    <name evidence="3" type="ORF">A11Q_1020</name>
</gene>
<evidence type="ECO:0000259" key="2">
    <source>
        <dbReference type="SMART" id="SM00932"/>
    </source>
</evidence>
<dbReference type="InterPro" id="IPR001075">
    <property type="entry name" value="NIF_FeS_clus_asmbl_NifU_C"/>
</dbReference>
<protein>
    <submittedName>
        <fullName evidence="3">NifU related protein</fullName>
    </submittedName>
</protein>
<keyword evidence="4" id="KW-1185">Reference proteome</keyword>
<sequence>MKVTFESTPNPSTMKFNFGQKISDQSVDFPNVDACEKSPLAAKIFGFPWTASVYLGEDFVTVTKQDWVDWDILATPLAGLLGEHVESGQPVLLQLEASLDENQNDSDVVKQIKRILQNEIKPVVALDGGDIVFSKYEDHVLYIHMRGACAGCPSSQATLKDGIEVRMKELIPEIKEVVAI</sequence>
<dbReference type="PIRSF" id="PIRSF036773">
    <property type="entry name" value="HIRIP5"/>
    <property type="match status" value="1"/>
</dbReference>